<keyword evidence="1" id="KW-0472">Membrane</keyword>
<dbReference type="AlphaFoldDB" id="A0A543CLZ6"/>
<evidence type="ECO:0000313" key="2">
    <source>
        <dbReference type="EMBL" id="TQL98133.1"/>
    </source>
</evidence>
<feature type="transmembrane region" description="Helical" evidence="1">
    <location>
        <begin position="6"/>
        <end position="28"/>
    </location>
</feature>
<dbReference type="EMBL" id="VFOZ01000001">
    <property type="protein sequence ID" value="TQL98133.1"/>
    <property type="molecule type" value="Genomic_DNA"/>
</dbReference>
<dbReference type="RefSeq" id="WP_185792283.1">
    <property type="nucleotide sequence ID" value="NZ_VFOZ01000001.1"/>
</dbReference>
<accession>A0A543CLZ6</accession>
<dbReference type="Proteomes" id="UP000316096">
    <property type="component" value="Unassembled WGS sequence"/>
</dbReference>
<name>A0A543CLZ6_9ACTN</name>
<keyword evidence="3" id="KW-1185">Reference proteome</keyword>
<evidence type="ECO:0000256" key="1">
    <source>
        <dbReference type="SAM" id="Phobius"/>
    </source>
</evidence>
<reference evidence="2 3" key="1">
    <citation type="submission" date="2019-06" db="EMBL/GenBank/DDBJ databases">
        <title>Sequencing the genomes of 1000 actinobacteria strains.</title>
        <authorList>
            <person name="Klenk H.-P."/>
        </authorList>
    </citation>
    <scope>NUCLEOTIDE SEQUENCE [LARGE SCALE GENOMIC DNA]</scope>
    <source>
        <strain evidence="2 3">DSM 102200</strain>
    </source>
</reference>
<organism evidence="2 3">
    <name type="scientific">Actinoallomurus bryophytorum</name>
    <dbReference type="NCBI Taxonomy" id="1490222"/>
    <lineage>
        <taxon>Bacteria</taxon>
        <taxon>Bacillati</taxon>
        <taxon>Actinomycetota</taxon>
        <taxon>Actinomycetes</taxon>
        <taxon>Streptosporangiales</taxon>
        <taxon>Thermomonosporaceae</taxon>
        <taxon>Actinoallomurus</taxon>
    </lineage>
</organism>
<keyword evidence="1" id="KW-0812">Transmembrane</keyword>
<protein>
    <submittedName>
        <fullName evidence="2">Uncharacterized protein</fullName>
    </submittedName>
</protein>
<sequence length="51" mass="5593">MAGRIIAALRAIVATTVNVLVLPFRVFARLLGLSHKGQPKVTRRSNHKQVS</sequence>
<comment type="caution">
    <text evidence="2">The sequence shown here is derived from an EMBL/GenBank/DDBJ whole genome shotgun (WGS) entry which is preliminary data.</text>
</comment>
<gene>
    <name evidence="2" type="ORF">FB559_3752</name>
</gene>
<proteinExistence type="predicted"/>
<evidence type="ECO:0000313" key="3">
    <source>
        <dbReference type="Proteomes" id="UP000316096"/>
    </source>
</evidence>
<keyword evidence="1" id="KW-1133">Transmembrane helix</keyword>